<feature type="coiled-coil region" evidence="1">
    <location>
        <begin position="1"/>
        <end position="92"/>
    </location>
</feature>
<dbReference type="OrthoDB" id="1467932at2"/>
<dbReference type="Proteomes" id="UP000190888">
    <property type="component" value="Unassembled WGS sequence"/>
</dbReference>
<proteinExistence type="predicted"/>
<evidence type="ECO:0000256" key="1">
    <source>
        <dbReference type="SAM" id="Coils"/>
    </source>
</evidence>
<dbReference type="EMBL" id="FUWH01000001">
    <property type="protein sequence ID" value="SJZ34500.1"/>
    <property type="molecule type" value="Genomic_DNA"/>
</dbReference>
<organism evidence="2 3">
    <name type="scientific">Sediminibacterium ginsengisoli</name>
    <dbReference type="NCBI Taxonomy" id="413434"/>
    <lineage>
        <taxon>Bacteria</taxon>
        <taxon>Pseudomonadati</taxon>
        <taxon>Bacteroidota</taxon>
        <taxon>Chitinophagia</taxon>
        <taxon>Chitinophagales</taxon>
        <taxon>Chitinophagaceae</taxon>
        <taxon>Sediminibacterium</taxon>
    </lineage>
</organism>
<reference evidence="2 3" key="1">
    <citation type="submission" date="2017-02" db="EMBL/GenBank/DDBJ databases">
        <authorList>
            <person name="Peterson S.W."/>
        </authorList>
    </citation>
    <scope>NUCLEOTIDE SEQUENCE [LARGE SCALE GENOMIC DNA]</scope>
    <source>
        <strain evidence="2 3">DSM 22335</strain>
    </source>
</reference>
<evidence type="ECO:0008006" key="4">
    <source>
        <dbReference type="Google" id="ProtNLM"/>
    </source>
</evidence>
<keyword evidence="1" id="KW-0175">Coiled coil</keyword>
<gene>
    <name evidence="2" type="ORF">SAMN04488132_101259</name>
</gene>
<protein>
    <recommendedName>
        <fullName evidence="4">Cell division protein ZapB</fullName>
    </recommendedName>
</protein>
<evidence type="ECO:0000313" key="3">
    <source>
        <dbReference type="Proteomes" id="UP000190888"/>
    </source>
</evidence>
<accession>A0A1T4JWC7</accession>
<dbReference type="RefSeq" id="WP_078829605.1">
    <property type="nucleotide sequence ID" value="NZ_FUWH01000001.1"/>
</dbReference>
<keyword evidence="3" id="KW-1185">Reference proteome</keyword>
<dbReference type="AlphaFoldDB" id="A0A1T4JWC7"/>
<name>A0A1T4JWC7_9BACT</name>
<sequence>MVDLEIRIKSISDKLQLLLRQQQLLLKDNQRLKKELEKAQLSGEEKDAAILLLQQQTDALKLGAAQRTPEEKAELEKRINGYLKEIDKCLALLNA</sequence>
<evidence type="ECO:0000313" key="2">
    <source>
        <dbReference type="EMBL" id="SJZ34500.1"/>
    </source>
</evidence>
<dbReference type="STRING" id="413434.SAMN04488132_101259"/>